<dbReference type="Gene3D" id="1.10.3660.10">
    <property type="entry name" value="6-phosphogluconate dehydrogenase C-terminal like domain"/>
    <property type="match status" value="1"/>
</dbReference>
<proteinExistence type="predicted"/>
<dbReference type="InterPro" id="IPR003099">
    <property type="entry name" value="Prephen_DH"/>
</dbReference>
<dbReference type="PANTHER" id="PTHR21363">
    <property type="entry name" value="PREPHENATE DEHYDROGENASE"/>
    <property type="match status" value="1"/>
</dbReference>
<dbReference type="InterPro" id="IPR008927">
    <property type="entry name" value="6-PGluconate_DH-like_C_sf"/>
</dbReference>
<evidence type="ECO:0000256" key="1">
    <source>
        <dbReference type="ARBA" id="ARBA00005067"/>
    </source>
</evidence>
<comment type="caution">
    <text evidence="11">The sequence shown here is derived from an EMBL/GenBank/DDBJ whole genome shotgun (WGS) entry which is preliminary data.</text>
</comment>
<feature type="compositionally biased region" description="Basic residues" evidence="9">
    <location>
        <begin position="1"/>
        <end position="10"/>
    </location>
</feature>
<dbReference type="NCBIfam" id="NF006457">
    <property type="entry name" value="PRK08818.1"/>
    <property type="match status" value="1"/>
</dbReference>
<evidence type="ECO:0000313" key="12">
    <source>
        <dbReference type="Proteomes" id="UP000308508"/>
    </source>
</evidence>
<keyword evidence="7" id="KW-0028">Amino-acid biosynthesis</keyword>
<dbReference type="EC" id="1.3.1.12" evidence="2"/>
<dbReference type="Pfam" id="PF01842">
    <property type="entry name" value="ACT"/>
    <property type="match status" value="1"/>
</dbReference>
<dbReference type="GO" id="GO:0008977">
    <property type="term" value="F:prephenate dehydrogenase (NAD+) activity"/>
    <property type="evidence" value="ECO:0007669"/>
    <property type="project" value="UniProtKB-EC"/>
</dbReference>
<reference evidence="11 12" key="1">
    <citation type="submission" date="2019-04" db="EMBL/GenBank/DDBJ databases">
        <authorList>
            <person name="Grouzdev D.S."/>
            <person name="Nazina T.N."/>
        </authorList>
    </citation>
    <scope>NUCLEOTIDE SEQUENCE [LARGE SCALE GENOMIC DNA]</scope>
    <source>
        <strain evidence="11 12">SHC 3-19</strain>
    </source>
</reference>
<dbReference type="SUPFAM" id="SSF55021">
    <property type="entry name" value="ACT-like"/>
    <property type="match status" value="1"/>
</dbReference>
<organism evidence="11 12">
    <name type="scientific">Thermomonas fusca</name>
    <dbReference type="NCBI Taxonomy" id="215690"/>
    <lineage>
        <taxon>Bacteria</taxon>
        <taxon>Pseudomonadati</taxon>
        <taxon>Pseudomonadota</taxon>
        <taxon>Gammaproteobacteria</taxon>
        <taxon>Lysobacterales</taxon>
        <taxon>Lysobacteraceae</taxon>
        <taxon>Thermomonas</taxon>
    </lineage>
</organism>
<evidence type="ECO:0000256" key="6">
    <source>
        <dbReference type="ARBA" id="ARBA00023027"/>
    </source>
</evidence>
<evidence type="ECO:0000256" key="4">
    <source>
        <dbReference type="ARBA" id="ARBA00022498"/>
    </source>
</evidence>
<dbReference type="STRING" id="1123377.GCA_000423885_00297"/>
<dbReference type="InterPro" id="IPR002912">
    <property type="entry name" value="ACT_dom"/>
</dbReference>
<evidence type="ECO:0000256" key="8">
    <source>
        <dbReference type="ARBA" id="ARBA00049260"/>
    </source>
</evidence>
<dbReference type="Gene3D" id="3.30.70.260">
    <property type="match status" value="1"/>
</dbReference>
<dbReference type="PANTHER" id="PTHR21363:SF0">
    <property type="entry name" value="PREPHENATE DEHYDROGENASE [NADP(+)]"/>
    <property type="match status" value="1"/>
</dbReference>
<dbReference type="InterPro" id="IPR036291">
    <property type="entry name" value="NAD(P)-bd_dom_sf"/>
</dbReference>
<dbReference type="UniPathway" id="UPA00122">
    <property type="reaction ID" value="UER00961"/>
</dbReference>
<dbReference type="InterPro" id="IPR046825">
    <property type="entry name" value="PDH_C"/>
</dbReference>
<name>A0A5R9PI56_9GAMM</name>
<dbReference type="Gene3D" id="3.40.50.720">
    <property type="entry name" value="NAD(P)-binding Rossmann-like Domain"/>
    <property type="match status" value="1"/>
</dbReference>
<dbReference type="GO" id="GO:0004665">
    <property type="term" value="F:prephenate dehydrogenase (NADP+) activity"/>
    <property type="evidence" value="ECO:0007669"/>
    <property type="project" value="InterPro"/>
</dbReference>
<accession>A0A5R9PI56</accession>
<dbReference type="Proteomes" id="UP000308508">
    <property type="component" value="Unassembled WGS sequence"/>
</dbReference>
<dbReference type="Pfam" id="PF20463">
    <property type="entry name" value="PDH_C"/>
    <property type="match status" value="1"/>
</dbReference>
<feature type="compositionally biased region" description="Low complexity" evidence="9">
    <location>
        <begin position="11"/>
        <end position="20"/>
    </location>
</feature>
<dbReference type="SUPFAM" id="SSF51735">
    <property type="entry name" value="NAD(P)-binding Rossmann-fold domains"/>
    <property type="match status" value="1"/>
</dbReference>
<evidence type="ECO:0000256" key="9">
    <source>
        <dbReference type="SAM" id="MobiDB-lite"/>
    </source>
</evidence>
<evidence type="ECO:0000259" key="10">
    <source>
        <dbReference type="PROSITE" id="PS51176"/>
    </source>
</evidence>
<evidence type="ECO:0000256" key="5">
    <source>
        <dbReference type="ARBA" id="ARBA00023002"/>
    </source>
</evidence>
<dbReference type="EMBL" id="SROY01000002">
    <property type="protein sequence ID" value="TLX22290.1"/>
    <property type="molecule type" value="Genomic_DNA"/>
</dbReference>
<keyword evidence="7" id="KW-0057">Aromatic amino acid biosynthesis</keyword>
<dbReference type="AlphaFoldDB" id="A0A5R9PI56"/>
<keyword evidence="5" id="KW-0560">Oxidoreductase</keyword>
<sequence length="443" mass="47006">MARAGIRRSRAPSSTASRDSGTAWCPEPGAGRTATRDSPQPGCGDGVAGNQRPAPAGACVESGLPRGARSLSEPTQRPRIGIVGSAGAYGRWLRAFFETRMGLEVIGHDPADPAATGEDALLEQADVLLFSAPIRRTPELIERYVRLSAGREAGRLWLDVTSVKAAPVAAMLRSQAEVAGLHPMAAPPKSPTLKGRVLVVCEARLSSWRPWLESLLAALEAECVRATPERHDRAMALVQAMVHASHLAQAGVLREQAGLVGPLAALMPLRSASFEMDAAVAARILSLNPAIYEDIQFGNPHAPEALRALAAQLARMATLVGQGDDVARAGFRAEFLDANRDAWGEQALALGNYTYERIGYLLADLSDTHTLGVHLPEDRPGSLRSLLHVFERRGVNIASLHSSRTQAGELHFRLGFSAGTPAGQLADAVAELAQTGIGRVLPD</sequence>
<comment type="catalytic activity">
    <reaction evidence="8">
        <text>prephenate + NAD(+) = 3-(4-hydroxyphenyl)pyruvate + CO2 + NADH</text>
        <dbReference type="Rhea" id="RHEA:13869"/>
        <dbReference type="ChEBI" id="CHEBI:16526"/>
        <dbReference type="ChEBI" id="CHEBI:29934"/>
        <dbReference type="ChEBI" id="CHEBI:36242"/>
        <dbReference type="ChEBI" id="CHEBI:57540"/>
        <dbReference type="ChEBI" id="CHEBI:57945"/>
        <dbReference type="EC" id="1.3.1.12"/>
    </reaction>
</comment>
<gene>
    <name evidence="11" type="ORF">E5S66_07205</name>
</gene>
<evidence type="ECO:0000256" key="3">
    <source>
        <dbReference type="ARBA" id="ARBA00016891"/>
    </source>
</evidence>
<evidence type="ECO:0000256" key="7">
    <source>
        <dbReference type="ARBA" id="ARBA00023141"/>
    </source>
</evidence>
<protein>
    <recommendedName>
        <fullName evidence="3">Prephenate dehydrogenase</fullName>
        <ecNumber evidence="2">1.3.1.12</ecNumber>
    </recommendedName>
</protein>
<dbReference type="InterPro" id="IPR050812">
    <property type="entry name" value="Preph/Arog_dehydrog"/>
</dbReference>
<feature type="domain" description="Prephenate/arogenate dehydrogenase" evidence="10">
    <location>
        <begin position="78"/>
        <end position="351"/>
    </location>
</feature>
<dbReference type="PROSITE" id="PS51176">
    <property type="entry name" value="PDH_ADH"/>
    <property type="match status" value="1"/>
</dbReference>
<dbReference type="InterPro" id="IPR045865">
    <property type="entry name" value="ACT-like_dom_sf"/>
</dbReference>
<comment type="pathway">
    <text evidence="1">Amino-acid biosynthesis; L-tyrosine biosynthesis; (4-hydroxyphenyl)pyruvate from prephenate (NAD(+) route): step 1/1.</text>
</comment>
<feature type="region of interest" description="Disordered" evidence="9">
    <location>
        <begin position="1"/>
        <end position="76"/>
    </location>
</feature>
<dbReference type="GO" id="GO:0070403">
    <property type="term" value="F:NAD+ binding"/>
    <property type="evidence" value="ECO:0007669"/>
    <property type="project" value="TreeGrafter"/>
</dbReference>
<evidence type="ECO:0000256" key="2">
    <source>
        <dbReference type="ARBA" id="ARBA00012068"/>
    </source>
</evidence>
<dbReference type="GO" id="GO:0006571">
    <property type="term" value="P:tyrosine biosynthetic process"/>
    <property type="evidence" value="ECO:0007669"/>
    <property type="project" value="UniProtKB-UniPathway"/>
</dbReference>
<keyword evidence="12" id="KW-1185">Reference proteome</keyword>
<keyword evidence="4" id="KW-0827">Tyrosine biosynthesis</keyword>
<dbReference type="SUPFAM" id="SSF48179">
    <property type="entry name" value="6-phosphogluconate dehydrogenase C-terminal domain-like"/>
    <property type="match status" value="1"/>
</dbReference>
<keyword evidence="6" id="KW-0520">NAD</keyword>
<evidence type="ECO:0000313" key="11">
    <source>
        <dbReference type="EMBL" id="TLX22290.1"/>
    </source>
</evidence>